<keyword evidence="4 6" id="KW-0472">Membrane</keyword>
<feature type="compositionally biased region" description="Low complexity" evidence="5">
    <location>
        <begin position="51"/>
        <end position="66"/>
    </location>
</feature>
<organism evidence="8 9">
    <name type="scientific">Phyllosticta capitalensis</name>
    <dbReference type="NCBI Taxonomy" id="121624"/>
    <lineage>
        <taxon>Eukaryota</taxon>
        <taxon>Fungi</taxon>
        <taxon>Dikarya</taxon>
        <taxon>Ascomycota</taxon>
        <taxon>Pezizomycotina</taxon>
        <taxon>Dothideomycetes</taxon>
        <taxon>Dothideomycetes incertae sedis</taxon>
        <taxon>Botryosphaeriales</taxon>
        <taxon>Phyllostictaceae</taxon>
        <taxon>Phyllosticta</taxon>
    </lineage>
</organism>
<feature type="compositionally biased region" description="Low complexity" evidence="5">
    <location>
        <begin position="158"/>
        <end position="184"/>
    </location>
</feature>
<evidence type="ECO:0000313" key="9">
    <source>
        <dbReference type="Proteomes" id="UP001492380"/>
    </source>
</evidence>
<feature type="transmembrane region" description="Helical" evidence="6">
    <location>
        <begin position="377"/>
        <end position="403"/>
    </location>
</feature>
<dbReference type="PROSITE" id="PS51257">
    <property type="entry name" value="PROKAR_LIPOPROTEIN"/>
    <property type="match status" value="1"/>
</dbReference>
<feature type="compositionally biased region" description="Low complexity" evidence="5">
    <location>
        <begin position="290"/>
        <end position="305"/>
    </location>
</feature>
<dbReference type="PANTHER" id="PTHR34187:SF1">
    <property type="entry name" value="DUF202 DOMAIN-CONTAINING PROTEIN"/>
    <property type="match status" value="1"/>
</dbReference>
<reference evidence="8 9" key="1">
    <citation type="submission" date="2024-04" db="EMBL/GenBank/DDBJ databases">
        <title>Phyllosticta paracitricarpa is synonymous to the EU quarantine fungus P. citricarpa based on phylogenomic analyses.</title>
        <authorList>
            <consortium name="Lawrence Berkeley National Laboratory"/>
            <person name="Van Ingen-Buijs V.A."/>
            <person name="Van Westerhoven A.C."/>
            <person name="Haridas S."/>
            <person name="Skiadas P."/>
            <person name="Martin F."/>
            <person name="Groenewald J.Z."/>
            <person name="Crous P.W."/>
            <person name="Seidl M.F."/>
        </authorList>
    </citation>
    <scope>NUCLEOTIDE SEQUENCE [LARGE SCALE GENOMIC DNA]</scope>
    <source>
        <strain evidence="8 9">CBS 123374</strain>
    </source>
</reference>
<feature type="compositionally biased region" description="Basic and acidic residues" evidence="5">
    <location>
        <begin position="227"/>
        <end position="237"/>
    </location>
</feature>
<evidence type="ECO:0000259" key="7">
    <source>
        <dbReference type="Pfam" id="PF02656"/>
    </source>
</evidence>
<dbReference type="Pfam" id="PF02656">
    <property type="entry name" value="DUF202"/>
    <property type="match status" value="1"/>
</dbReference>
<keyword evidence="3 6" id="KW-1133">Transmembrane helix</keyword>
<feature type="compositionally biased region" description="Polar residues" evidence="5">
    <location>
        <begin position="78"/>
        <end position="87"/>
    </location>
</feature>
<feature type="compositionally biased region" description="Basic and acidic residues" evidence="5">
    <location>
        <begin position="33"/>
        <end position="45"/>
    </location>
</feature>
<feature type="compositionally biased region" description="Low complexity" evidence="5">
    <location>
        <begin position="1"/>
        <end position="21"/>
    </location>
</feature>
<accession>A0ABR1YDE4</accession>
<feature type="compositionally biased region" description="Basic and acidic residues" evidence="5">
    <location>
        <begin position="186"/>
        <end position="218"/>
    </location>
</feature>
<name>A0ABR1YDE4_9PEZI</name>
<sequence length="457" mass="48604">MDRQAASARRASASALTSMSACGEEGKSGNGDVQRDDGEKRRRNDEEDDVATVPAAAAVRPASTSSGTLPISAAVDSNYATTTNVESQKFRKSGERGEEDARRLGSSTSLGCAARRHGPITTTQHPDSPPPDYDDCVARAHRDGPLPQTCSSSVADQAMATAAASGVSTTSASTAKSTSTSSSRSKTKDDQPDKEKEYGSHDSNSKPSKDKGKRRADDFSNATGAQHKNDDMLDDTKLSNPNLREATELAALPRPFSSSSSSMSSSATGSRVSQRRVYSGVDATAGGVGSLSQTRSGGSGSSSVRSNLTGPLWWQGVQRWWGRQVSVTVEVKGMRDHLALERTFLGYLRTSIALSMTGVILAQLFRLQHSLHPDEHLGFYVLGIPLASTFIACAIAVALLGAFRFWRQQSAIVRGKVLAGGWEVLVIMGGSLVLTTAVFILLVLVDVRREDKPTYKS</sequence>
<comment type="caution">
    <text evidence="8">The sequence shown here is derived from an EMBL/GenBank/DDBJ whole genome shotgun (WGS) entry which is preliminary data.</text>
</comment>
<evidence type="ECO:0000313" key="8">
    <source>
        <dbReference type="EMBL" id="KAK8225787.1"/>
    </source>
</evidence>
<evidence type="ECO:0000256" key="5">
    <source>
        <dbReference type="SAM" id="MobiDB-lite"/>
    </source>
</evidence>
<keyword evidence="9" id="KW-1185">Reference proteome</keyword>
<feature type="transmembrane region" description="Helical" evidence="6">
    <location>
        <begin position="424"/>
        <end position="445"/>
    </location>
</feature>
<evidence type="ECO:0000256" key="4">
    <source>
        <dbReference type="ARBA" id="ARBA00023136"/>
    </source>
</evidence>
<feature type="transmembrane region" description="Helical" evidence="6">
    <location>
        <begin position="344"/>
        <end position="365"/>
    </location>
</feature>
<dbReference type="InterPro" id="IPR052053">
    <property type="entry name" value="IM_YidH-like"/>
</dbReference>
<proteinExistence type="predicted"/>
<feature type="domain" description="DUF202" evidence="7">
    <location>
        <begin position="335"/>
        <end position="410"/>
    </location>
</feature>
<feature type="compositionally biased region" description="Basic and acidic residues" evidence="5">
    <location>
        <begin position="88"/>
        <end position="103"/>
    </location>
</feature>
<dbReference type="EMBL" id="JBBWRZ010000011">
    <property type="protein sequence ID" value="KAK8225787.1"/>
    <property type="molecule type" value="Genomic_DNA"/>
</dbReference>
<keyword evidence="2 6" id="KW-0812">Transmembrane</keyword>
<dbReference type="Proteomes" id="UP001492380">
    <property type="component" value="Unassembled WGS sequence"/>
</dbReference>
<feature type="region of interest" description="Disordered" evidence="5">
    <location>
        <begin position="1"/>
        <end position="305"/>
    </location>
</feature>
<evidence type="ECO:0000256" key="6">
    <source>
        <dbReference type="SAM" id="Phobius"/>
    </source>
</evidence>
<feature type="compositionally biased region" description="Low complexity" evidence="5">
    <location>
        <begin position="257"/>
        <end position="272"/>
    </location>
</feature>
<dbReference type="InterPro" id="IPR003807">
    <property type="entry name" value="DUF202"/>
</dbReference>
<gene>
    <name evidence="8" type="ORF">HDK90DRAFT_66746</name>
</gene>
<comment type="subcellular location">
    <subcellularLocation>
        <location evidence="1">Endomembrane system</location>
        <topology evidence="1">Multi-pass membrane protein</topology>
    </subcellularLocation>
</comment>
<evidence type="ECO:0000256" key="3">
    <source>
        <dbReference type="ARBA" id="ARBA00022989"/>
    </source>
</evidence>
<dbReference type="PANTHER" id="PTHR34187">
    <property type="entry name" value="FGR18P"/>
    <property type="match status" value="1"/>
</dbReference>
<protein>
    <recommendedName>
        <fullName evidence="7">DUF202 domain-containing protein</fullName>
    </recommendedName>
</protein>
<evidence type="ECO:0000256" key="1">
    <source>
        <dbReference type="ARBA" id="ARBA00004127"/>
    </source>
</evidence>
<evidence type="ECO:0000256" key="2">
    <source>
        <dbReference type="ARBA" id="ARBA00022692"/>
    </source>
</evidence>